<feature type="region of interest" description="Disordered" evidence="2">
    <location>
        <begin position="1"/>
        <end position="29"/>
    </location>
</feature>
<feature type="region of interest" description="Disordered" evidence="2">
    <location>
        <begin position="625"/>
        <end position="688"/>
    </location>
</feature>
<keyword evidence="1" id="KW-0175">Coiled coil</keyword>
<accession>A0A9W8PXV0</accession>
<gene>
    <name evidence="3" type="ORF">NW766_001948</name>
</gene>
<name>A0A9W8PXV0_9HYPO</name>
<proteinExistence type="predicted"/>
<evidence type="ECO:0000256" key="1">
    <source>
        <dbReference type="SAM" id="Coils"/>
    </source>
</evidence>
<evidence type="ECO:0000313" key="3">
    <source>
        <dbReference type="EMBL" id="KAJ4020461.1"/>
    </source>
</evidence>
<protein>
    <submittedName>
        <fullName evidence="3">Uncharacterized protein</fullName>
    </submittedName>
</protein>
<evidence type="ECO:0000256" key="2">
    <source>
        <dbReference type="SAM" id="MobiDB-lite"/>
    </source>
</evidence>
<dbReference type="Proteomes" id="UP001152130">
    <property type="component" value="Unassembled WGS sequence"/>
</dbReference>
<comment type="caution">
    <text evidence="3">The sequence shown here is derived from an EMBL/GenBank/DDBJ whole genome shotgun (WGS) entry which is preliminary data.</text>
</comment>
<feature type="compositionally biased region" description="Acidic residues" evidence="2">
    <location>
        <begin position="366"/>
        <end position="376"/>
    </location>
</feature>
<dbReference type="AlphaFoldDB" id="A0A9W8PXV0"/>
<feature type="compositionally biased region" description="Polar residues" evidence="2">
    <location>
        <begin position="642"/>
        <end position="653"/>
    </location>
</feature>
<dbReference type="EMBL" id="JAPDHF010000003">
    <property type="protein sequence ID" value="KAJ4020461.1"/>
    <property type="molecule type" value="Genomic_DNA"/>
</dbReference>
<sequence length="772" mass="87754">MTGRGKRNATGSAPGERPSKRGRETNTDSVVEALATRMLEKLPPQDSRGTAQIIADFGKALPQGWTDDDEETVTEWWEESETKQALGRLDKTKHAALLVLWKTCFRAFQTSPLWIPCLADGMQYQPERVRQDDPNANGLYSKKFCGLLTKLVVQPCWSGSIQKLRHTLKFAVGCRMDSHKFIGTVPHMGPCPAIDRLNEMIKGDMGPESERSLHDWHVLARKRTIKDGSEPSGWSQFLLYIGEAVENENSQAPLIYDKFMVQHRTRTLPLTPWDVDVVTKAINDMPGKPGISSHWTSVETSLKAWKRHSNPRHEVPSFEQLPALYESFSKEVFRKTIAVKKTLRAAEASRQEPPLPTPTPPRQDQEEVEEEVEDESMVQHNGPQSPEHDHEQDQDALTVHPDVPQSSEHEDEDEVMTSDPNPSKDQDEVLTSDLNLSHDQGGAGTGYESDVQSDSHSLQEHYRLDEIDYGSESDMPEPRNRFLSSLLPKGMPYSNEDIVRLQKENEELSDALKKTQEEVQKLKKYQEDSQKSEMRIQNLEQHYEQKIKGLEEMVKSQNKKLELQDERYQKLQDNFSQHVTNSTLNFRDLKGRDQKRRAQIEEVQGRLEGRLNVVESDLKKLQIEPSRLRGTATKSGELDSKLNPSETGQVTPQKTRETEVQQQRPRDSEKERTPVQTSGTDTQRDEPTIQKAVPTGDTVDQLELPPFEGRDRVNEETLQVPNTIPAIGAAGNVIRFNMPRDVDHPRPVPPTRDVQFGTTDSCLAYMMTTKRQ</sequence>
<feature type="compositionally biased region" description="Basic and acidic residues" evidence="2">
    <location>
        <begin position="17"/>
        <end position="26"/>
    </location>
</feature>
<dbReference type="OrthoDB" id="4754366at2759"/>
<reference evidence="3" key="1">
    <citation type="submission" date="2022-10" db="EMBL/GenBank/DDBJ databases">
        <title>Fusarium specimens isolated from Avocado Roots.</title>
        <authorList>
            <person name="Stajich J."/>
            <person name="Roper C."/>
            <person name="Heimlech-Rivalta G."/>
        </authorList>
    </citation>
    <scope>NUCLEOTIDE SEQUENCE</scope>
    <source>
        <strain evidence="3">CF00143</strain>
    </source>
</reference>
<evidence type="ECO:0000313" key="4">
    <source>
        <dbReference type="Proteomes" id="UP001152130"/>
    </source>
</evidence>
<feature type="compositionally biased region" description="Basic and acidic residues" evidence="2">
    <location>
        <begin position="457"/>
        <end position="466"/>
    </location>
</feature>
<organism evidence="3 4">
    <name type="scientific">Fusarium irregulare</name>
    <dbReference type="NCBI Taxonomy" id="2494466"/>
    <lineage>
        <taxon>Eukaryota</taxon>
        <taxon>Fungi</taxon>
        <taxon>Dikarya</taxon>
        <taxon>Ascomycota</taxon>
        <taxon>Pezizomycotina</taxon>
        <taxon>Sordariomycetes</taxon>
        <taxon>Hypocreomycetidae</taxon>
        <taxon>Hypocreales</taxon>
        <taxon>Nectriaceae</taxon>
        <taxon>Fusarium</taxon>
        <taxon>Fusarium incarnatum-equiseti species complex</taxon>
    </lineage>
</organism>
<feature type="coiled-coil region" evidence="1">
    <location>
        <begin position="498"/>
        <end position="574"/>
    </location>
</feature>
<feature type="region of interest" description="Disordered" evidence="2">
    <location>
        <begin position="344"/>
        <end position="492"/>
    </location>
</feature>
<keyword evidence="4" id="KW-1185">Reference proteome</keyword>
<feature type="compositionally biased region" description="Basic and acidic residues" evidence="2">
    <location>
        <begin position="654"/>
        <end position="673"/>
    </location>
</feature>